<evidence type="ECO:0000313" key="3">
    <source>
        <dbReference type="Proteomes" id="UP000010472"/>
    </source>
</evidence>
<dbReference type="InterPro" id="IPR011033">
    <property type="entry name" value="PRC_barrel-like_sf"/>
</dbReference>
<feature type="domain" description="PRC-barrel" evidence="1">
    <location>
        <begin position="3"/>
        <end position="69"/>
    </location>
</feature>
<dbReference type="AlphaFoldDB" id="K9VWY8"/>
<dbReference type="RefSeq" id="WP_015202176.1">
    <property type="nucleotide sequence ID" value="NC_019753.1"/>
</dbReference>
<dbReference type="HOGENOM" id="CLU_039814_0_0_3"/>
<organism evidence="2 3">
    <name type="scientific">Crinalium epipsammum PCC 9333</name>
    <dbReference type="NCBI Taxonomy" id="1173022"/>
    <lineage>
        <taxon>Bacteria</taxon>
        <taxon>Bacillati</taxon>
        <taxon>Cyanobacteriota</taxon>
        <taxon>Cyanophyceae</taxon>
        <taxon>Gomontiellales</taxon>
        <taxon>Gomontiellaceae</taxon>
        <taxon>Crinalium</taxon>
    </lineage>
</organism>
<dbReference type="SUPFAM" id="SSF50346">
    <property type="entry name" value="PRC-barrel domain"/>
    <property type="match status" value="2"/>
</dbReference>
<feature type="domain" description="PRC-barrel" evidence="1">
    <location>
        <begin position="93"/>
        <end position="148"/>
    </location>
</feature>
<dbReference type="OrthoDB" id="463452at2"/>
<gene>
    <name evidence="2" type="ORF">Cri9333_1149</name>
</gene>
<evidence type="ECO:0000313" key="2">
    <source>
        <dbReference type="EMBL" id="AFZ12054.1"/>
    </source>
</evidence>
<reference evidence="2 3" key="1">
    <citation type="submission" date="2012-06" db="EMBL/GenBank/DDBJ databases">
        <title>Finished chromosome of genome of Crinalium epipsammum PCC 9333.</title>
        <authorList>
            <consortium name="US DOE Joint Genome Institute"/>
            <person name="Gugger M."/>
            <person name="Coursin T."/>
            <person name="Rippka R."/>
            <person name="Tandeau De Marsac N."/>
            <person name="Huntemann M."/>
            <person name="Wei C.-L."/>
            <person name="Han J."/>
            <person name="Detter J.C."/>
            <person name="Han C."/>
            <person name="Tapia R."/>
            <person name="Davenport K."/>
            <person name="Daligault H."/>
            <person name="Erkkila T."/>
            <person name="Gu W."/>
            <person name="Munk A.C.C."/>
            <person name="Teshima H."/>
            <person name="Xu Y."/>
            <person name="Chain P."/>
            <person name="Chen A."/>
            <person name="Krypides N."/>
            <person name="Mavromatis K."/>
            <person name="Markowitz V."/>
            <person name="Szeto E."/>
            <person name="Ivanova N."/>
            <person name="Mikhailova N."/>
            <person name="Ovchinnikova G."/>
            <person name="Pagani I."/>
            <person name="Pati A."/>
            <person name="Goodwin L."/>
            <person name="Peters L."/>
            <person name="Pitluck S."/>
            <person name="Woyke T."/>
            <person name="Kerfeld C."/>
        </authorList>
    </citation>
    <scope>NUCLEOTIDE SEQUENCE [LARGE SCALE GENOMIC DNA]</scope>
    <source>
        <strain evidence="2 3">PCC 9333</strain>
    </source>
</reference>
<protein>
    <submittedName>
        <fullName evidence="2">PRC-barrel domain protein</fullName>
    </submittedName>
</protein>
<dbReference type="EMBL" id="CP003620">
    <property type="protein sequence ID" value="AFZ12054.1"/>
    <property type="molecule type" value="Genomic_DNA"/>
</dbReference>
<dbReference type="KEGG" id="cep:Cri9333_1149"/>
<evidence type="ECO:0000259" key="1">
    <source>
        <dbReference type="Pfam" id="PF05239"/>
    </source>
</evidence>
<accession>K9VWY8</accession>
<dbReference type="eggNOG" id="COG3881">
    <property type="taxonomic scope" value="Bacteria"/>
</dbReference>
<sequence length="520" mass="57034">MLKGSDIIGKPIITYDTGKQIEKVTDVIFDHNSNYILAFLVSDSGWFNTAKVIPIEDVHAIGTDAVIVKWKFAVVAAKKIREVKKILERNNVLKDTRVMTTDGRFLGTIIDLYFDERNGQIEGYEVEGGMFAHPETGRSFVPAPQTLRIGIDVAFVPPETVDLMSEQIVDIKGRNSALFDRGLPQSSTIGEIELPATELAPISNINTLELLPPTQEAPTVLQLNVESTQQKAFVIGKTVDRTVITPDGTPLVVQGQLVTLSDVEAAMRWGILNQLYLAAGGQVSDSPTLIQAEEVPLAEQPLRAFTKITDKKISAEIKSQPVSSYTVEQTKGRRLKQAVQTAEGFFIGAQGQIITLKVIEQARIFHKEQELIVAAGLTNSKLSRNSIKDQFNPIGNQQLASTSFGNNAVDNVIETQDIWGRLRRLVGGFKTPLSGVGEEERIKAALGRRVNRVILDNEDNFILNVGDMITHQTIEYAREAGVLDILLASIDGSTELVTAPRELLVSKASVTENEPSQQVN</sequence>
<keyword evidence="3" id="KW-1185">Reference proteome</keyword>
<dbReference type="Gene3D" id="2.30.30.240">
    <property type="entry name" value="PRC-barrel domain"/>
    <property type="match status" value="2"/>
</dbReference>
<dbReference type="Proteomes" id="UP000010472">
    <property type="component" value="Chromosome"/>
</dbReference>
<dbReference type="InterPro" id="IPR027275">
    <property type="entry name" value="PRC-brl_dom"/>
</dbReference>
<proteinExistence type="predicted"/>
<dbReference type="Pfam" id="PF05239">
    <property type="entry name" value="PRC"/>
    <property type="match status" value="2"/>
</dbReference>
<dbReference type="STRING" id="1173022.Cri9333_1149"/>
<name>K9VWY8_9CYAN</name>